<keyword evidence="8 10" id="KW-0449">Lipoprotein</keyword>
<keyword evidence="6 10" id="KW-0564">Palmitate</keyword>
<comment type="caution">
    <text evidence="13">The sequence shown here is derived from an EMBL/GenBank/DDBJ whole genome shotgun (WGS) entry which is preliminary data.</text>
</comment>
<evidence type="ECO:0000256" key="10">
    <source>
        <dbReference type="RuleBase" id="RU362097"/>
    </source>
</evidence>
<evidence type="ECO:0000256" key="6">
    <source>
        <dbReference type="ARBA" id="ARBA00023139"/>
    </source>
</evidence>
<dbReference type="Pfam" id="PF02321">
    <property type="entry name" value="OEP"/>
    <property type="match status" value="2"/>
</dbReference>
<keyword evidence="7" id="KW-0998">Cell outer membrane</keyword>
<dbReference type="EMBL" id="LWCR01000004">
    <property type="protein sequence ID" value="OAN31607.1"/>
    <property type="molecule type" value="Genomic_DNA"/>
</dbReference>
<dbReference type="SUPFAM" id="SSF56954">
    <property type="entry name" value="Outer membrane efflux proteins (OEP)"/>
    <property type="match status" value="1"/>
</dbReference>
<evidence type="ECO:0000256" key="5">
    <source>
        <dbReference type="ARBA" id="ARBA00023136"/>
    </source>
</evidence>
<feature type="region of interest" description="Disordered" evidence="12">
    <location>
        <begin position="490"/>
        <end position="509"/>
    </location>
</feature>
<protein>
    <submittedName>
        <fullName evidence="13">RND transporter</fullName>
    </submittedName>
</protein>
<dbReference type="Proteomes" id="UP000078356">
    <property type="component" value="Unassembled WGS sequence"/>
</dbReference>
<evidence type="ECO:0000313" key="14">
    <source>
        <dbReference type="Proteomes" id="UP000078356"/>
    </source>
</evidence>
<evidence type="ECO:0000256" key="11">
    <source>
        <dbReference type="SAM" id="Coils"/>
    </source>
</evidence>
<dbReference type="AlphaFoldDB" id="A0A178LMJ7"/>
<evidence type="ECO:0000256" key="9">
    <source>
        <dbReference type="ARBA" id="ARBA00037313"/>
    </source>
</evidence>
<proteinExistence type="inferred from homology"/>
<name>A0A178LMJ7_9PSED</name>
<evidence type="ECO:0000313" key="13">
    <source>
        <dbReference type="EMBL" id="OAN31607.1"/>
    </source>
</evidence>
<keyword evidence="3 10" id="KW-0812">Transmembrane</keyword>
<dbReference type="GO" id="GO:0015562">
    <property type="term" value="F:efflux transmembrane transporter activity"/>
    <property type="evidence" value="ECO:0007669"/>
    <property type="project" value="InterPro"/>
</dbReference>
<dbReference type="InterPro" id="IPR003423">
    <property type="entry name" value="OMP_efflux"/>
</dbReference>
<dbReference type="Gene3D" id="2.20.200.10">
    <property type="entry name" value="Outer membrane efflux proteins (OEP)"/>
    <property type="match status" value="1"/>
</dbReference>
<keyword evidence="2 10" id="KW-1134">Transmembrane beta strand</keyword>
<keyword evidence="5 10" id="KW-0472">Membrane</keyword>
<comment type="function">
    <text evidence="9">Could be involved in resistance to puromycin, acriflavine and tetraphenylarsonium chloride.</text>
</comment>
<keyword evidence="11" id="KW-0175">Coiled coil</keyword>
<reference evidence="13 14" key="1">
    <citation type="submission" date="2016-04" db="EMBL/GenBank/DDBJ databases">
        <title>Draft Genome Sequences of Staphylococcus capitis Strain H36, S. capitis Strain H65, S. cohnii Strain H62, S. hominis Strain H69, Mycobacterium iranicum Strain H39, Plantibacter sp. Strain H53, Pseudomonas oryzihabitans Strain H72, and Microbacterium sp. Strain H83, isolated from residential settings.</title>
        <authorList>
            <person name="Lymperopoulou D."/>
            <person name="Adams R.I."/>
            <person name="Lindow S."/>
            <person name="Coil D.A."/>
            <person name="Jospin G."/>
            <person name="Eisen J.A."/>
        </authorList>
    </citation>
    <scope>NUCLEOTIDE SEQUENCE [LARGE SCALE GENOMIC DNA]</scope>
    <source>
        <strain evidence="13 14">H72</strain>
    </source>
</reference>
<feature type="coiled-coil region" evidence="11">
    <location>
        <begin position="239"/>
        <end position="266"/>
    </location>
</feature>
<dbReference type="Gene3D" id="1.20.1600.10">
    <property type="entry name" value="Outer membrane efflux proteins (OEP)"/>
    <property type="match status" value="1"/>
</dbReference>
<dbReference type="GO" id="GO:0009279">
    <property type="term" value="C:cell outer membrane"/>
    <property type="evidence" value="ECO:0007669"/>
    <property type="project" value="UniProtKB-SubCell"/>
</dbReference>
<keyword evidence="4" id="KW-0732">Signal</keyword>
<evidence type="ECO:0000256" key="3">
    <source>
        <dbReference type="ARBA" id="ARBA00022692"/>
    </source>
</evidence>
<evidence type="ECO:0000256" key="7">
    <source>
        <dbReference type="ARBA" id="ARBA00023237"/>
    </source>
</evidence>
<comment type="similarity">
    <text evidence="1 10">Belongs to the outer membrane factor (OMF) (TC 1.B.17) family.</text>
</comment>
<sequence>MALLPTDLHVSPFSNRAWPALTVVALATLLAGCIGTGHNAPQAQRLDDQALVTDAAIQAAASQAAWPERQWWRAYGDPQLDAWIGGALADNPRLATAAARVRRAESLAGLAESREALQVEGKGAFKRYSWPTDGFYGPGELADRTTWNNNAELGLSYALDFWGRERDASAQALDQAHQAAAEVRAAELELTGNIVRSYIGFALHHDQRDILAATLEQQRHLADLAQRQLDGGLGTQFEVSQARALLPETERQLEALDETLALDRNQLAALAGKGPGAGARLQRPRLTLGAAPRLPSALPLELVGKRPDVVARRWQIAAAAKGVDVARASFYPNIDLVANVGQFLTLGRLSEMLTHAKTGSFIGPAFSLPIYDGGALRSRLGAESAAYDVAVSAYNQTLIDALKDISDALIKADSAARQATLADQASQEAQRTYDIAREAFRRGLTDYLHVLDAQTRLFAQQRVTAQVHALRLAAQAAALVALGGGADLERGPGDHDLSPARVAVERAPR</sequence>
<accession>A0A178LMJ7</accession>
<evidence type="ECO:0000256" key="4">
    <source>
        <dbReference type="ARBA" id="ARBA00022729"/>
    </source>
</evidence>
<dbReference type="InterPro" id="IPR010131">
    <property type="entry name" value="MdtP/NodT-like"/>
</dbReference>
<dbReference type="NCBIfam" id="TIGR01845">
    <property type="entry name" value="outer_NodT"/>
    <property type="match status" value="1"/>
</dbReference>
<dbReference type="PANTHER" id="PTHR30203:SF20">
    <property type="entry name" value="MULTIDRUG RESISTANCE OUTER MEMBRANE PROTEIN MDTP-RELATED"/>
    <property type="match status" value="1"/>
</dbReference>
<comment type="subcellular location">
    <subcellularLocation>
        <location evidence="10">Cell outer membrane</location>
        <topology evidence="10">Lipid-anchor</topology>
    </subcellularLocation>
</comment>
<evidence type="ECO:0000256" key="2">
    <source>
        <dbReference type="ARBA" id="ARBA00022452"/>
    </source>
</evidence>
<evidence type="ECO:0000256" key="12">
    <source>
        <dbReference type="SAM" id="MobiDB-lite"/>
    </source>
</evidence>
<dbReference type="PANTHER" id="PTHR30203">
    <property type="entry name" value="OUTER MEMBRANE CATION EFFLUX PROTEIN"/>
    <property type="match status" value="1"/>
</dbReference>
<gene>
    <name evidence="13" type="ORF">A4V15_13000</name>
</gene>
<evidence type="ECO:0000256" key="8">
    <source>
        <dbReference type="ARBA" id="ARBA00023288"/>
    </source>
</evidence>
<organism evidence="13 14">
    <name type="scientific">Pseudomonas oryzihabitans</name>
    <dbReference type="NCBI Taxonomy" id="47885"/>
    <lineage>
        <taxon>Bacteria</taxon>
        <taxon>Pseudomonadati</taxon>
        <taxon>Pseudomonadota</taxon>
        <taxon>Gammaproteobacteria</taxon>
        <taxon>Pseudomonadales</taxon>
        <taxon>Pseudomonadaceae</taxon>
        <taxon>Pseudomonas</taxon>
    </lineage>
</organism>
<evidence type="ECO:0000256" key="1">
    <source>
        <dbReference type="ARBA" id="ARBA00007613"/>
    </source>
</evidence>